<dbReference type="Gene3D" id="3.40.1550.10">
    <property type="entry name" value="CheC-like"/>
    <property type="match status" value="1"/>
</dbReference>
<proteinExistence type="predicted"/>
<dbReference type="InterPro" id="IPR028976">
    <property type="entry name" value="CheC-like_sf"/>
</dbReference>
<reference evidence="3 4" key="1">
    <citation type="submission" date="2019-07" db="EMBL/GenBank/DDBJ databases">
        <title>R&amp;d 2014.</title>
        <authorList>
            <person name="Klenk H.-P."/>
        </authorList>
    </citation>
    <scope>NUCLEOTIDE SEQUENCE [LARGE SCALE GENOMIC DNA]</scope>
    <source>
        <strain evidence="3 4">DSM 45764</strain>
    </source>
</reference>
<dbReference type="OrthoDB" id="5402373at2"/>
<sequence length="168" mass="17490">MTAPELAQPISALLDAQTVQSIADDVWPSLVGDGEVFVPVPAPPPLEPVSAWVTISGPWNGAVVITCDSHTAEALTESVLMLRPPTLVEEEDVEDALGELANVLGGNIKSVLPGVSTLGLPQTGAAPPTGRLDDVCRINGQWRGQSLTITVQGAATAPDTERNEVPQQ</sequence>
<dbReference type="Pfam" id="PF13690">
    <property type="entry name" value="CheX"/>
    <property type="match status" value="1"/>
</dbReference>
<dbReference type="InterPro" id="IPR028051">
    <property type="entry name" value="CheX-like_dom"/>
</dbReference>
<evidence type="ECO:0000256" key="1">
    <source>
        <dbReference type="ARBA" id="ARBA00022500"/>
    </source>
</evidence>
<protein>
    <submittedName>
        <fullName evidence="3">Chemotaxis phosphatase CheX-like protein</fullName>
    </submittedName>
</protein>
<dbReference type="Proteomes" id="UP000321490">
    <property type="component" value="Unassembled WGS sequence"/>
</dbReference>
<dbReference type="SUPFAM" id="SSF103039">
    <property type="entry name" value="CheC-like"/>
    <property type="match status" value="1"/>
</dbReference>
<dbReference type="RefSeq" id="WP_153362207.1">
    <property type="nucleotide sequence ID" value="NZ_JABGDC010000209.1"/>
</dbReference>
<comment type="caution">
    <text evidence="3">The sequence shown here is derived from an EMBL/GenBank/DDBJ whole genome shotgun (WGS) entry which is preliminary data.</text>
</comment>
<gene>
    <name evidence="3" type="ORF">JD78_03427</name>
</gene>
<keyword evidence="4" id="KW-1185">Reference proteome</keyword>
<dbReference type="EMBL" id="VLKF01000001">
    <property type="protein sequence ID" value="TWH74881.1"/>
    <property type="molecule type" value="Genomic_DNA"/>
</dbReference>
<evidence type="ECO:0000259" key="2">
    <source>
        <dbReference type="Pfam" id="PF13690"/>
    </source>
</evidence>
<accession>A0A562IV38</accession>
<organism evidence="3 4">
    <name type="scientific">Modestobacter roseus</name>
    <dbReference type="NCBI Taxonomy" id="1181884"/>
    <lineage>
        <taxon>Bacteria</taxon>
        <taxon>Bacillati</taxon>
        <taxon>Actinomycetota</taxon>
        <taxon>Actinomycetes</taxon>
        <taxon>Geodermatophilales</taxon>
        <taxon>Geodermatophilaceae</taxon>
        <taxon>Modestobacter</taxon>
    </lineage>
</organism>
<keyword evidence="1" id="KW-0145">Chemotaxis</keyword>
<evidence type="ECO:0000313" key="4">
    <source>
        <dbReference type="Proteomes" id="UP000321490"/>
    </source>
</evidence>
<feature type="domain" description="Chemotaxis phosphatase CheX-like" evidence="2">
    <location>
        <begin position="49"/>
        <end position="122"/>
    </location>
</feature>
<dbReference type="AlphaFoldDB" id="A0A562IV38"/>
<dbReference type="GO" id="GO:0006935">
    <property type="term" value="P:chemotaxis"/>
    <property type="evidence" value="ECO:0007669"/>
    <property type="project" value="UniProtKB-KW"/>
</dbReference>
<name>A0A562IV38_9ACTN</name>
<evidence type="ECO:0000313" key="3">
    <source>
        <dbReference type="EMBL" id="TWH74881.1"/>
    </source>
</evidence>